<sequence length="78" mass="9199">MLDELLAGMPACIRDQLQIMHITARVKSNCEMYHMYQKSWVDLVNVKHLELTFIAVRFGLGPYFCAISFVWLKHWINL</sequence>
<keyword evidence="1" id="KW-0472">Membrane</keyword>
<keyword evidence="1" id="KW-0812">Transmembrane</keyword>
<accession>A0A8X8WY38</accession>
<gene>
    <name evidence="2" type="ORF">SASPL_134592</name>
</gene>
<dbReference type="EMBL" id="PNBA02000013">
    <property type="protein sequence ID" value="KAG6402399.1"/>
    <property type="molecule type" value="Genomic_DNA"/>
</dbReference>
<evidence type="ECO:0000313" key="2">
    <source>
        <dbReference type="EMBL" id="KAG6402399.1"/>
    </source>
</evidence>
<reference evidence="2" key="1">
    <citation type="submission" date="2018-01" db="EMBL/GenBank/DDBJ databases">
        <authorList>
            <person name="Mao J.F."/>
        </authorList>
    </citation>
    <scope>NUCLEOTIDE SEQUENCE</scope>
    <source>
        <strain evidence="2">Huo1</strain>
        <tissue evidence="2">Leaf</tissue>
    </source>
</reference>
<keyword evidence="3" id="KW-1185">Reference proteome</keyword>
<dbReference type="AlphaFoldDB" id="A0A8X8WY38"/>
<protein>
    <submittedName>
        <fullName evidence="2">Uncharacterized protein</fullName>
    </submittedName>
</protein>
<organism evidence="2">
    <name type="scientific">Salvia splendens</name>
    <name type="common">Scarlet sage</name>
    <dbReference type="NCBI Taxonomy" id="180675"/>
    <lineage>
        <taxon>Eukaryota</taxon>
        <taxon>Viridiplantae</taxon>
        <taxon>Streptophyta</taxon>
        <taxon>Embryophyta</taxon>
        <taxon>Tracheophyta</taxon>
        <taxon>Spermatophyta</taxon>
        <taxon>Magnoliopsida</taxon>
        <taxon>eudicotyledons</taxon>
        <taxon>Gunneridae</taxon>
        <taxon>Pentapetalae</taxon>
        <taxon>asterids</taxon>
        <taxon>lamiids</taxon>
        <taxon>Lamiales</taxon>
        <taxon>Lamiaceae</taxon>
        <taxon>Nepetoideae</taxon>
        <taxon>Mentheae</taxon>
        <taxon>Salviinae</taxon>
        <taxon>Salvia</taxon>
        <taxon>Salvia subgen. Calosphace</taxon>
        <taxon>core Calosphace</taxon>
    </lineage>
</organism>
<keyword evidence="1" id="KW-1133">Transmembrane helix</keyword>
<proteinExistence type="predicted"/>
<evidence type="ECO:0000256" key="1">
    <source>
        <dbReference type="SAM" id="Phobius"/>
    </source>
</evidence>
<evidence type="ECO:0000313" key="3">
    <source>
        <dbReference type="Proteomes" id="UP000298416"/>
    </source>
</evidence>
<reference evidence="2" key="2">
    <citation type="submission" date="2020-08" db="EMBL/GenBank/DDBJ databases">
        <title>Plant Genome Project.</title>
        <authorList>
            <person name="Zhang R.-G."/>
        </authorList>
    </citation>
    <scope>NUCLEOTIDE SEQUENCE</scope>
    <source>
        <strain evidence="2">Huo1</strain>
        <tissue evidence="2">Leaf</tissue>
    </source>
</reference>
<dbReference type="Proteomes" id="UP000298416">
    <property type="component" value="Unassembled WGS sequence"/>
</dbReference>
<comment type="caution">
    <text evidence="2">The sequence shown here is derived from an EMBL/GenBank/DDBJ whole genome shotgun (WGS) entry which is preliminary data.</text>
</comment>
<name>A0A8X8WY38_SALSN</name>
<feature type="transmembrane region" description="Helical" evidence="1">
    <location>
        <begin position="51"/>
        <end position="72"/>
    </location>
</feature>